<evidence type="ECO:0000256" key="1">
    <source>
        <dbReference type="SAM" id="Phobius"/>
    </source>
</evidence>
<gene>
    <name evidence="2" type="ORF">ENK44_14805</name>
</gene>
<comment type="caution">
    <text evidence="2">The sequence shown here is derived from an EMBL/GenBank/DDBJ whole genome shotgun (WGS) entry which is preliminary data.</text>
</comment>
<organism evidence="2">
    <name type="scientific">Caldithrix abyssi</name>
    <dbReference type="NCBI Taxonomy" id="187145"/>
    <lineage>
        <taxon>Bacteria</taxon>
        <taxon>Pseudomonadati</taxon>
        <taxon>Calditrichota</taxon>
        <taxon>Calditrichia</taxon>
        <taxon>Calditrichales</taxon>
        <taxon>Calditrichaceae</taxon>
        <taxon>Caldithrix</taxon>
    </lineage>
</organism>
<keyword evidence="1" id="KW-1133">Transmembrane helix</keyword>
<accession>A0A7V4U2T1</accession>
<dbReference type="EMBL" id="DRQG01000142">
    <property type="protein sequence ID" value="HGY56976.1"/>
    <property type="molecule type" value="Genomic_DNA"/>
</dbReference>
<sequence length="208" mass="23697">MHEISKALEVWTLQTLLNISILLGLLALGLALIQPYYRSLREHLTLRVSVELWDIFTVFLVDFFLAVVVLVGFVVLNPDIMADIKVAVPFGPLATVLFAIALVVRLFYNGHRPENKNFPASLWLMFAANLINIFGFSFVMEAASGEYLQQHPSAFWTFIKTYLRSNANPHGLELAQITFYVCFPLLIAVFIWGFVQAMKHYKPMKDEL</sequence>
<protein>
    <submittedName>
        <fullName evidence="2">Uncharacterized protein</fullName>
    </submittedName>
</protein>
<feature type="transmembrane region" description="Helical" evidence="1">
    <location>
        <begin position="177"/>
        <end position="195"/>
    </location>
</feature>
<dbReference type="AlphaFoldDB" id="A0A7V4U2T1"/>
<feature type="transmembrane region" description="Helical" evidence="1">
    <location>
        <begin position="88"/>
        <end position="108"/>
    </location>
</feature>
<reference evidence="2" key="1">
    <citation type="journal article" date="2020" name="mSystems">
        <title>Genome- and Community-Level Interaction Insights into Carbon Utilization and Element Cycling Functions of Hydrothermarchaeota in Hydrothermal Sediment.</title>
        <authorList>
            <person name="Zhou Z."/>
            <person name="Liu Y."/>
            <person name="Xu W."/>
            <person name="Pan J."/>
            <person name="Luo Z.H."/>
            <person name="Li M."/>
        </authorList>
    </citation>
    <scope>NUCLEOTIDE SEQUENCE [LARGE SCALE GENOMIC DNA]</scope>
    <source>
        <strain evidence="2">HyVt-577</strain>
    </source>
</reference>
<dbReference type="Proteomes" id="UP000885779">
    <property type="component" value="Unassembled WGS sequence"/>
</dbReference>
<name>A0A7V4U2T1_CALAY</name>
<evidence type="ECO:0000313" key="2">
    <source>
        <dbReference type="EMBL" id="HGY56976.1"/>
    </source>
</evidence>
<keyword evidence="1" id="KW-0812">Transmembrane</keyword>
<proteinExistence type="predicted"/>
<feature type="transmembrane region" description="Helical" evidence="1">
    <location>
        <begin position="53"/>
        <end position="76"/>
    </location>
</feature>
<keyword evidence="1" id="KW-0472">Membrane</keyword>
<feature type="transmembrane region" description="Helical" evidence="1">
    <location>
        <begin position="120"/>
        <end position="140"/>
    </location>
</feature>
<feature type="transmembrane region" description="Helical" evidence="1">
    <location>
        <begin position="12"/>
        <end position="33"/>
    </location>
</feature>